<evidence type="ECO:0000313" key="1">
    <source>
        <dbReference type="EMBL" id="CCO23719.1"/>
    </source>
</evidence>
<dbReference type="Proteomes" id="UP000010808">
    <property type="component" value="Chromosome"/>
</dbReference>
<sequence length="34" mass="3518">MAQVVERVLGKDEVSSSNLLGSSSGVKALTNLDL</sequence>
<proteinExistence type="predicted"/>
<dbReference type="KEGG" id="dhy:DESAM_21442"/>
<dbReference type="AlphaFoldDB" id="L0RAD4"/>
<keyword evidence="2" id="KW-1185">Reference proteome</keyword>
<organism evidence="1 2">
    <name type="scientific">Maridesulfovibrio hydrothermalis AM13 = DSM 14728</name>
    <dbReference type="NCBI Taxonomy" id="1121451"/>
    <lineage>
        <taxon>Bacteria</taxon>
        <taxon>Pseudomonadati</taxon>
        <taxon>Thermodesulfobacteriota</taxon>
        <taxon>Desulfovibrionia</taxon>
        <taxon>Desulfovibrionales</taxon>
        <taxon>Desulfovibrionaceae</taxon>
        <taxon>Maridesulfovibrio</taxon>
    </lineage>
</organism>
<evidence type="ECO:0000313" key="2">
    <source>
        <dbReference type="Proteomes" id="UP000010808"/>
    </source>
</evidence>
<protein>
    <submittedName>
        <fullName evidence="1">Uncharacterized protein</fullName>
    </submittedName>
</protein>
<name>L0RAD4_9BACT</name>
<dbReference type="HOGENOM" id="CLU_3373400_0_0_7"/>
<reference evidence="1 2" key="1">
    <citation type="submission" date="2012-10" db="EMBL/GenBank/DDBJ databases">
        <authorList>
            <person name="Genoscope - CEA"/>
        </authorList>
    </citation>
    <scope>NUCLEOTIDE SEQUENCE [LARGE SCALE GENOMIC DNA]</scope>
    <source>
        <strain evidence="2">AM13 / DSM 14728</strain>
    </source>
</reference>
<accession>L0RAD4</accession>
<gene>
    <name evidence="1" type="ORF">DESAM_21442</name>
</gene>
<dbReference type="EMBL" id="FO203522">
    <property type="protein sequence ID" value="CCO23719.1"/>
    <property type="molecule type" value="Genomic_DNA"/>
</dbReference>